<keyword evidence="1" id="KW-0472">Membrane</keyword>
<proteinExistence type="predicted"/>
<evidence type="ECO:0000256" key="1">
    <source>
        <dbReference type="SAM" id="Phobius"/>
    </source>
</evidence>
<dbReference type="AlphaFoldDB" id="A0A1X9MB41"/>
<sequence length="43" mass="4807">MLKKKETTNWTVSEPIKGLIAGVIMMIVVFSIAYFVFGLVPFS</sequence>
<gene>
    <name evidence="2" type="ORF">BkAM31D_08310</name>
</gene>
<accession>A0A1X9MB41</accession>
<organism evidence="2 3">
    <name type="scientific">Halalkalibacter krulwichiae</name>
    <dbReference type="NCBI Taxonomy" id="199441"/>
    <lineage>
        <taxon>Bacteria</taxon>
        <taxon>Bacillati</taxon>
        <taxon>Bacillota</taxon>
        <taxon>Bacilli</taxon>
        <taxon>Bacillales</taxon>
        <taxon>Bacillaceae</taxon>
        <taxon>Halalkalibacter</taxon>
    </lineage>
</organism>
<name>A0A1X9MB41_9BACI</name>
<reference evidence="2 3" key="1">
    <citation type="submission" date="2017-04" db="EMBL/GenBank/DDBJ databases">
        <title>Bacillus krulwichiae AM31D Genome sequencing and assembly.</title>
        <authorList>
            <person name="Krulwich T.A."/>
            <person name="Anastor L."/>
            <person name="Ehrlich R."/>
            <person name="Ehrlich G.D."/>
            <person name="Janto B."/>
        </authorList>
    </citation>
    <scope>NUCLEOTIDE SEQUENCE [LARGE SCALE GENOMIC DNA]</scope>
    <source>
        <strain evidence="2 3">AM31D</strain>
    </source>
</reference>
<dbReference type="RefSeq" id="WP_257391640.1">
    <property type="nucleotide sequence ID" value="NZ_CP020814.1"/>
</dbReference>
<feature type="transmembrane region" description="Helical" evidence="1">
    <location>
        <begin position="20"/>
        <end position="42"/>
    </location>
</feature>
<dbReference type="Proteomes" id="UP000193006">
    <property type="component" value="Chromosome"/>
</dbReference>
<dbReference type="KEGG" id="bkw:BkAM31D_08310"/>
<keyword evidence="1" id="KW-0812">Transmembrane</keyword>
<keyword evidence="3" id="KW-1185">Reference proteome</keyword>
<evidence type="ECO:0000313" key="3">
    <source>
        <dbReference type="Proteomes" id="UP000193006"/>
    </source>
</evidence>
<keyword evidence="1" id="KW-1133">Transmembrane helix</keyword>
<dbReference type="EMBL" id="CP020814">
    <property type="protein sequence ID" value="ARK29864.1"/>
    <property type="molecule type" value="Genomic_DNA"/>
</dbReference>
<evidence type="ECO:0000313" key="2">
    <source>
        <dbReference type="EMBL" id="ARK29864.1"/>
    </source>
</evidence>
<protein>
    <submittedName>
        <fullName evidence="2">Uncharacterized protein</fullName>
    </submittedName>
</protein>